<protein>
    <recommendedName>
        <fullName evidence="4">Tyr recombinase domain-containing protein</fullName>
    </recommendedName>
</protein>
<comment type="caution">
    <text evidence="2">The sequence shown here is derived from an EMBL/GenBank/DDBJ whole genome shotgun (WGS) entry which is preliminary data.</text>
</comment>
<proteinExistence type="predicted"/>
<dbReference type="GO" id="GO:0006310">
    <property type="term" value="P:DNA recombination"/>
    <property type="evidence" value="ECO:0007669"/>
    <property type="project" value="UniProtKB-KW"/>
</dbReference>
<dbReference type="PANTHER" id="PTHR34605">
    <property type="entry name" value="PHAGE_INTEGRASE DOMAIN-CONTAINING PROTEIN"/>
    <property type="match status" value="1"/>
</dbReference>
<evidence type="ECO:0008006" key="4">
    <source>
        <dbReference type="Google" id="ProtNLM"/>
    </source>
</evidence>
<evidence type="ECO:0000256" key="1">
    <source>
        <dbReference type="ARBA" id="ARBA00023172"/>
    </source>
</evidence>
<accession>A0A7J6R2L0</accession>
<dbReference type="AlphaFoldDB" id="A0A7J6R2L0"/>
<dbReference type="EMBL" id="JABANM010025089">
    <property type="protein sequence ID" value="KAF4715129.1"/>
    <property type="molecule type" value="Genomic_DNA"/>
</dbReference>
<dbReference type="InterPro" id="IPR013762">
    <property type="entry name" value="Integrase-like_cat_sf"/>
</dbReference>
<reference evidence="2 3" key="1">
    <citation type="submission" date="2020-04" db="EMBL/GenBank/DDBJ databases">
        <title>Perkinsus olseni comparative genomics.</title>
        <authorList>
            <person name="Bogema D.R."/>
        </authorList>
    </citation>
    <scope>NUCLEOTIDE SEQUENCE [LARGE SCALE GENOMIC DNA]</scope>
    <source>
        <strain evidence="2">ATCC PRA-205</strain>
    </source>
</reference>
<dbReference type="GO" id="GO:0015074">
    <property type="term" value="P:DNA integration"/>
    <property type="evidence" value="ECO:0007669"/>
    <property type="project" value="InterPro"/>
</dbReference>
<dbReference type="GO" id="GO:0003677">
    <property type="term" value="F:DNA binding"/>
    <property type="evidence" value="ECO:0007669"/>
    <property type="project" value="InterPro"/>
</dbReference>
<dbReference type="PANTHER" id="PTHR34605:SF3">
    <property type="entry name" value="P CELL-TYPE AGGLUTINATION PROTEIN MAP4-LIKE-RELATED"/>
    <property type="match status" value="1"/>
</dbReference>
<organism evidence="2 3">
    <name type="scientific">Perkinsus olseni</name>
    <name type="common">Perkinsus atlanticus</name>
    <dbReference type="NCBI Taxonomy" id="32597"/>
    <lineage>
        <taxon>Eukaryota</taxon>
        <taxon>Sar</taxon>
        <taxon>Alveolata</taxon>
        <taxon>Perkinsozoa</taxon>
        <taxon>Perkinsea</taxon>
        <taxon>Perkinsida</taxon>
        <taxon>Perkinsidae</taxon>
        <taxon>Perkinsus</taxon>
    </lineage>
</organism>
<gene>
    <name evidence="2" type="ORF">FOZ62_020789</name>
</gene>
<dbReference type="InterPro" id="IPR011010">
    <property type="entry name" value="DNA_brk_join_enz"/>
</dbReference>
<dbReference type="Gene3D" id="1.10.443.10">
    <property type="entry name" value="Intergrase catalytic core"/>
    <property type="match status" value="1"/>
</dbReference>
<dbReference type="SUPFAM" id="SSF56349">
    <property type="entry name" value="DNA breaking-rejoining enzymes"/>
    <property type="match status" value="1"/>
</dbReference>
<evidence type="ECO:0000313" key="3">
    <source>
        <dbReference type="Proteomes" id="UP000574390"/>
    </source>
</evidence>
<dbReference type="InterPro" id="IPR052925">
    <property type="entry name" value="Phage_Integrase-like_Recomb"/>
</dbReference>
<name>A0A7J6R2L0_PEROL</name>
<dbReference type="Proteomes" id="UP000574390">
    <property type="component" value="Unassembled WGS sequence"/>
</dbReference>
<evidence type="ECO:0000313" key="2">
    <source>
        <dbReference type="EMBL" id="KAF4715129.1"/>
    </source>
</evidence>
<sequence>MTDSPARPAVRGDIRKVRWYLNPQNCDALAEARRSLQDNEFAVSTTKSARSRLKLWSEICRGLDLPPFPVTTEALESVGAVLKASGYRSAVSYLDTAVSANSRKGFTLTQVQREALRRIKRSLKRGLGAPRRARPVTPADLYAMSRNCRRPREKMRSDAYTLAAWFLLRGGELCCLRMQDVITNGSSKGCGWVEVTVSSSKVDIQGLGQTRKHGCGCAAEAGALGRHLCPVRAAGDLLQARRAQGAGQSDLLVGDLFGADTGKDGLKEVLRDDLAAAGITLAREYSMHSLRRGGCQILARAGLDRSQIRAFGRWAKDSSCVDIYIEDALLARSNTFAKEGISAEVEIADEAGWQGARRALGKSTEEADIEGSDADDVGQPITEDTVVIVVPPIPQASTMLRRDCGIAVSDDLQNYGARNVRAEAEAELAGSVVSMGYAHWASRPALPPGSGVQFDRSVAL</sequence>
<feature type="non-terminal residue" evidence="2">
    <location>
        <position position="460"/>
    </location>
</feature>
<keyword evidence="1" id="KW-0233">DNA recombination</keyword>